<dbReference type="Proteomes" id="UP001601976">
    <property type="component" value="Unassembled WGS sequence"/>
</dbReference>
<evidence type="ECO:0000259" key="1">
    <source>
        <dbReference type="Pfam" id="PF13460"/>
    </source>
</evidence>
<proteinExistence type="predicted"/>
<evidence type="ECO:0000313" key="2">
    <source>
        <dbReference type="EMBL" id="MFF3338560.1"/>
    </source>
</evidence>
<feature type="domain" description="NAD(P)-binding" evidence="1">
    <location>
        <begin position="9"/>
        <end position="140"/>
    </location>
</feature>
<dbReference type="Pfam" id="PF13460">
    <property type="entry name" value="NAD_binding_10"/>
    <property type="match status" value="1"/>
</dbReference>
<dbReference type="InterPro" id="IPR036291">
    <property type="entry name" value="NAD(P)-bd_dom_sf"/>
</dbReference>
<evidence type="ECO:0000313" key="3">
    <source>
        <dbReference type="Proteomes" id="UP001601976"/>
    </source>
</evidence>
<protein>
    <submittedName>
        <fullName evidence="2">SDR family oxidoreductase</fullName>
    </submittedName>
</protein>
<dbReference type="InterPro" id="IPR016040">
    <property type="entry name" value="NAD(P)-bd_dom"/>
</dbReference>
<organism evidence="2 3">
    <name type="scientific">Streptomyces flavidovirens</name>
    <dbReference type="NCBI Taxonomy" id="67298"/>
    <lineage>
        <taxon>Bacteria</taxon>
        <taxon>Bacillati</taxon>
        <taxon>Actinomycetota</taxon>
        <taxon>Actinomycetes</taxon>
        <taxon>Kitasatosporales</taxon>
        <taxon>Streptomycetaceae</taxon>
        <taxon>Streptomyces</taxon>
    </lineage>
</organism>
<dbReference type="InterPro" id="IPR051604">
    <property type="entry name" value="Ergot_Alk_Oxidoreductase"/>
</dbReference>
<name>A0ABW6RAN0_9ACTN</name>
<dbReference type="SUPFAM" id="SSF51735">
    <property type="entry name" value="NAD(P)-binding Rossmann-fold domains"/>
    <property type="match status" value="1"/>
</dbReference>
<accession>A0ABW6RAN0</accession>
<comment type="caution">
    <text evidence="2">The sequence shown here is derived from an EMBL/GenBank/DDBJ whole genome shotgun (WGS) entry which is preliminary data.</text>
</comment>
<gene>
    <name evidence="2" type="ORF">ACFYWW_07455</name>
</gene>
<keyword evidence="3" id="KW-1185">Reference proteome</keyword>
<sequence>MDEPVLVTGATGTLGRPVVDRLLADGAAVRAMSRRPRRGSDDRPYEWAVCDLASGVGLDAAVRGVGTIVHCATNARNDVATTRRLIEAARRAGTPHLVYISIVGVDRVPFPYYDSKLAAERLVEASGLPWTILRTTQFHDLVATMTLVQRRLPVTLVPAGLRFQPVEVTEVAGRLAELAQGAPSGRVPDMGGPEVREARDLAASTLGAAGRRRRLVPVRLPGKAFRAFREGGILAPDRAVGTVTFEEYLEGRAKAGRL</sequence>
<reference evidence="2 3" key="1">
    <citation type="submission" date="2024-10" db="EMBL/GenBank/DDBJ databases">
        <title>The Natural Products Discovery Center: Release of the First 8490 Sequenced Strains for Exploring Actinobacteria Biosynthetic Diversity.</title>
        <authorList>
            <person name="Kalkreuter E."/>
            <person name="Kautsar S.A."/>
            <person name="Yang D."/>
            <person name="Bader C.D."/>
            <person name="Teijaro C.N."/>
            <person name="Fluegel L."/>
            <person name="Davis C.M."/>
            <person name="Simpson J.R."/>
            <person name="Lauterbach L."/>
            <person name="Steele A.D."/>
            <person name="Gui C."/>
            <person name="Meng S."/>
            <person name="Li G."/>
            <person name="Viehrig K."/>
            <person name="Ye F."/>
            <person name="Su P."/>
            <person name="Kiefer A.F."/>
            <person name="Nichols A."/>
            <person name="Cepeda A.J."/>
            <person name="Yan W."/>
            <person name="Fan B."/>
            <person name="Jiang Y."/>
            <person name="Adhikari A."/>
            <person name="Zheng C.-J."/>
            <person name="Schuster L."/>
            <person name="Cowan T.M."/>
            <person name="Smanski M.J."/>
            <person name="Chevrette M.G."/>
            <person name="De Carvalho L.P.S."/>
            <person name="Shen B."/>
        </authorList>
    </citation>
    <scope>NUCLEOTIDE SEQUENCE [LARGE SCALE GENOMIC DNA]</scope>
    <source>
        <strain evidence="2 3">NPDC003029</strain>
    </source>
</reference>
<dbReference type="PANTHER" id="PTHR43162:SF1">
    <property type="entry name" value="PRESTALK A DIFFERENTIATION PROTEIN A"/>
    <property type="match status" value="1"/>
</dbReference>
<dbReference type="PANTHER" id="PTHR43162">
    <property type="match status" value="1"/>
</dbReference>
<dbReference type="RefSeq" id="WP_387894551.1">
    <property type="nucleotide sequence ID" value="NZ_JBIAPK010000002.1"/>
</dbReference>
<dbReference type="Gene3D" id="3.40.50.720">
    <property type="entry name" value="NAD(P)-binding Rossmann-like Domain"/>
    <property type="match status" value="1"/>
</dbReference>
<dbReference type="EMBL" id="JBIAPK010000002">
    <property type="protein sequence ID" value="MFF3338560.1"/>
    <property type="molecule type" value="Genomic_DNA"/>
</dbReference>